<organism evidence="1 2">
    <name type="scientific">Endozoicomonas montiporae</name>
    <dbReference type="NCBI Taxonomy" id="1027273"/>
    <lineage>
        <taxon>Bacteria</taxon>
        <taxon>Pseudomonadati</taxon>
        <taxon>Pseudomonadota</taxon>
        <taxon>Gammaproteobacteria</taxon>
        <taxon>Oceanospirillales</taxon>
        <taxon>Endozoicomonadaceae</taxon>
        <taxon>Endozoicomonas</taxon>
    </lineage>
</organism>
<protein>
    <recommendedName>
        <fullName evidence="3">N-acetyltransferase domain-containing protein</fullName>
    </recommendedName>
</protein>
<dbReference type="Proteomes" id="UP000028006">
    <property type="component" value="Unassembled WGS sequence"/>
</dbReference>
<sequence length="130" mass="15024">MADQKEKVTFNRQRRLTGTAYRALRDTFYGYDFRREIETGQAELWKVNGGRLWLITRIENGELVVCCAAGRGLVSACVYLLAAAKKQGLKSIRFHTFKPAFARFIKQTFSGFQKVEQRSTGETIYQWMIN</sequence>
<reference evidence="1 2" key="1">
    <citation type="submission" date="2014-06" db="EMBL/GenBank/DDBJ databases">
        <title>Whole Genome Sequences of Three Symbiotic Endozoicomonas Bacteria.</title>
        <authorList>
            <person name="Neave M.J."/>
            <person name="Apprill A."/>
            <person name="Voolstra C.R."/>
        </authorList>
    </citation>
    <scope>NUCLEOTIDE SEQUENCE [LARGE SCALE GENOMIC DNA]</scope>
    <source>
        <strain evidence="1 2">LMG 24815</strain>
    </source>
</reference>
<dbReference type="AlphaFoldDB" id="A0A081NB40"/>
<comment type="caution">
    <text evidence="1">The sequence shown here is derived from an EMBL/GenBank/DDBJ whole genome shotgun (WGS) entry which is preliminary data.</text>
</comment>
<proteinExistence type="predicted"/>
<evidence type="ECO:0008006" key="3">
    <source>
        <dbReference type="Google" id="ProtNLM"/>
    </source>
</evidence>
<keyword evidence="2" id="KW-1185">Reference proteome</keyword>
<dbReference type="EMBL" id="JOKG01000001">
    <property type="protein sequence ID" value="KEQ15663.1"/>
    <property type="molecule type" value="Genomic_DNA"/>
</dbReference>
<name>A0A081NB40_9GAMM</name>
<accession>A0A081NB40</accession>
<dbReference type="RefSeq" id="WP_034872953.1">
    <property type="nucleotide sequence ID" value="NZ_JOKG01000001.1"/>
</dbReference>
<evidence type="ECO:0000313" key="1">
    <source>
        <dbReference type="EMBL" id="KEQ15663.1"/>
    </source>
</evidence>
<evidence type="ECO:0000313" key="2">
    <source>
        <dbReference type="Proteomes" id="UP000028006"/>
    </source>
</evidence>
<gene>
    <name evidence="1" type="ORF">GZ77_03525</name>
</gene>